<dbReference type="InterPro" id="IPR029058">
    <property type="entry name" value="AB_hydrolase_fold"/>
</dbReference>
<evidence type="ECO:0000313" key="2">
    <source>
        <dbReference type="EMBL" id="GAA0251990.1"/>
    </source>
</evidence>
<reference evidence="2 3" key="1">
    <citation type="journal article" date="2019" name="Int. J. Syst. Evol. Microbiol.">
        <title>The Global Catalogue of Microorganisms (GCM) 10K type strain sequencing project: providing services to taxonomists for standard genome sequencing and annotation.</title>
        <authorList>
            <consortium name="The Broad Institute Genomics Platform"/>
            <consortium name="The Broad Institute Genome Sequencing Center for Infectious Disease"/>
            <person name="Wu L."/>
            <person name="Ma J."/>
        </authorList>
    </citation>
    <scope>NUCLEOTIDE SEQUENCE [LARGE SCALE GENOMIC DNA]</scope>
    <source>
        <strain evidence="2 3">JCM 10425</strain>
    </source>
</reference>
<keyword evidence="2" id="KW-0378">Hydrolase</keyword>
<organism evidence="2 3">
    <name type="scientific">Cryptosporangium japonicum</name>
    <dbReference type="NCBI Taxonomy" id="80872"/>
    <lineage>
        <taxon>Bacteria</taxon>
        <taxon>Bacillati</taxon>
        <taxon>Actinomycetota</taxon>
        <taxon>Actinomycetes</taxon>
        <taxon>Cryptosporangiales</taxon>
        <taxon>Cryptosporangiaceae</taxon>
        <taxon>Cryptosporangium</taxon>
    </lineage>
</organism>
<dbReference type="GO" id="GO:0016787">
    <property type="term" value="F:hydrolase activity"/>
    <property type="evidence" value="ECO:0007669"/>
    <property type="project" value="UniProtKB-KW"/>
</dbReference>
<dbReference type="InterPro" id="IPR000073">
    <property type="entry name" value="AB_hydrolase_1"/>
</dbReference>
<feature type="domain" description="AB hydrolase-1" evidence="1">
    <location>
        <begin position="3"/>
        <end position="229"/>
    </location>
</feature>
<evidence type="ECO:0000259" key="1">
    <source>
        <dbReference type="Pfam" id="PF12697"/>
    </source>
</evidence>
<keyword evidence="3" id="KW-1185">Reference proteome</keyword>
<accession>A0ABN0UJD1</accession>
<sequence>MRFVLVHGSWQDERCWTETVTALRSQGHEAHTLTLPGNGHRAEPGVTMAATAAAVSDLIRDRDLTDVVLVGHSFGGAVVQLAALRVPDRLARLVFFNAYVLADATSVFSSVPASAAAAFGALAAPDGTLTLPWPYFRDHLLNDADAETAKRAYALTSPEPLARSAEPVDLTGFAELPVPRSYVYAYGDNVFPAAEFSWHPGMSQRLGDFRLVVVPGGHELMFSDPGALAVALIDAGRE</sequence>
<evidence type="ECO:0000313" key="3">
    <source>
        <dbReference type="Proteomes" id="UP001500967"/>
    </source>
</evidence>
<dbReference type="Proteomes" id="UP001500967">
    <property type="component" value="Unassembled WGS sequence"/>
</dbReference>
<name>A0ABN0UJD1_9ACTN</name>
<dbReference type="Gene3D" id="3.40.50.1820">
    <property type="entry name" value="alpha/beta hydrolase"/>
    <property type="match status" value="1"/>
</dbReference>
<dbReference type="SUPFAM" id="SSF53474">
    <property type="entry name" value="alpha/beta-Hydrolases"/>
    <property type="match status" value="1"/>
</dbReference>
<dbReference type="EMBL" id="BAAAGX010000016">
    <property type="protein sequence ID" value="GAA0251990.1"/>
    <property type="molecule type" value="Genomic_DNA"/>
</dbReference>
<dbReference type="InterPro" id="IPR052897">
    <property type="entry name" value="Sec-Metab_Biosynth_Hydrolase"/>
</dbReference>
<dbReference type="PANTHER" id="PTHR37017:SF11">
    <property type="entry name" value="ESTERASE_LIPASE_THIOESTERASE DOMAIN-CONTAINING PROTEIN"/>
    <property type="match status" value="1"/>
</dbReference>
<dbReference type="RefSeq" id="WP_344650514.1">
    <property type="nucleotide sequence ID" value="NZ_BAAAGX010000016.1"/>
</dbReference>
<gene>
    <name evidence="2" type="ORF">GCM10009539_41440</name>
</gene>
<comment type="caution">
    <text evidence="2">The sequence shown here is derived from an EMBL/GenBank/DDBJ whole genome shotgun (WGS) entry which is preliminary data.</text>
</comment>
<proteinExistence type="predicted"/>
<protein>
    <submittedName>
        <fullName evidence="2">Alpha/beta hydrolase</fullName>
    </submittedName>
</protein>
<dbReference type="Pfam" id="PF12697">
    <property type="entry name" value="Abhydrolase_6"/>
    <property type="match status" value="1"/>
</dbReference>
<dbReference type="PANTHER" id="PTHR37017">
    <property type="entry name" value="AB HYDROLASE-1 DOMAIN-CONTAINING PROTEIN-RELATED"/>
    <property type="match status" value="1"/>
</dbReference>